<organism evidence="4 5">
    <name type="scientific">Proteus cibi</name>
    <dbReference type="NCBI Taxonomy" id="2050966"/>
    <lineage>
        <taxon>Bacteria</taxon>
        <taxon>Pseudomonadati</taxon>
        <taxon>Pseudomonadota</taxon>
        <taxon>Gammaproteobacteria</taxon>
        <taxon>Enterobacterales</taxon>
        <taxon>Morganellaceae</taxon>
        <taxon>Proteus</taxon>
    </lineage>
</organism>
<dbReference type="SUPFAM" id="SSF53756">
    <property type="entry name" value="UDP-Glycosyltransferase/glycogen phosphorylase"/>
    <property type="match status" value="1"/>
</dbReference>
<comment type="caution">
    <text evidence="4">The sequence shown here is derived from an EMBL/GenBank/DDBJ whole genome shotgun (WGS) entry which is preliminary data.</text>
</comment>
<keyword evidence="2 4" id="KW-0808">Transferase</keyword>
<evidence type="ECO:0000256" key="2">
    <source>
        <dbReference type="ARBA" id="ARBA00022679"/>
    </source>
</evidence>
<evidence type="ECO:0000313" key="4">
    <source>
        <dbReference type="EMBL" id="MEB6858744.1"/>
    </source>
</evidence>
<dbReference type="InterPro" id="IPR001296">
    <property type="entry name" value="Glyco_trans_1"/>
</dbReference>
<dbReference type="Gene3D" id="3.40.50.2000">
    <property type="entry name" value="Glycogen Phosphorylase B"/>
    <property type="match status" value="2"/>
</dbReference>
<dbReference type="RefSeq" id="WP_325935675.1">
    <property type="nucleotide sequence ID" value="NZ_JAMZOO010000008.1"/>
</dbReference>
<evidence type="ECO:0000259" key="3">
    <source>
        <dbReference type="Pfam" id="PF00534"/>
    </source>
</evidence>
<keyword evidence="1 4" id="KW-0328">Glycosyltransferase</keyword>
<accession>A0ABU6EI43</accession>
<protein>
    <submittedName>
        <fullName evidence="4">Glycosyltransferase</fullName>
        <ecNumber evidence="4">2.4.-.-</ecNumber>
    </submittedName>
</protein>
<proteinExistence type="predicted"/>
<name>A0ABU6EI43_9GAMM</name>
<gene>
    <name evidence="4" type="ORF">NA736_17150</name>
</gene>
<reference evidence="4 5" key="1">
    <citation type="submission" date="2022-05" db="EMBL/GenBank/DDBJ databases">
        <title>Whole genome sequences of Escherichia coli of fish isolates collected from Assam, India.</title>
        <authorList>
            <person name="Sudha S."/>
            <person name="Muneeb K.H."/>
            <person name="Rakshit O."/>
            <person name="Mendem S.K."/>
            <person name="Raisen C."/>
            <person name="Holmes M.A."/>
            <person name="Shome B.R."/>
            <person name="Sivaraman G.K."/>
        </authorList>
    </citation>
    <scope>NUCLEOTIDE SEQUENCE [LARGE SCALE GENOMIC DNA]</scope>
    <source>
        <strain evidence="4 5">278</strain>
    </source>
</reference>
<dbReference type="GO" id="GO:0016757">
    <property type="term" value="F:glycosyltransferase activity"/>
    <property type="evidence" value="ECO:0007669"/>
    <property type="project" value="UniProtKB-KW"/>
</dbReference>
<sequence>MKVLHLINLQGFGGVEKRFIKYLNKSKHNNIVMCVSNNIDERIEEQFAKEDILFVNRIFNSFKIKWPSFYRKKILIKKIEKQNADAIIVWDFIPNLITKPKCGKLFYYDCGCGWRYPRNERTMSFFSKVDGFISNSNASKRVMQLRYGLNKDIKVILNKLDLPIKSEPKFLYNKENIVLGTASRLVGLKGIGISLLVLKQLLNKGINTKLIIAGSGEDESKLKELANKLKLNKYVDFLGYQSELSDFYRNINIYLSTPITEAFGLSCIEALANGVPVVFPKIDGQMEAIKDNYCGIGLKPQLTLEQYSVLTGLSINFDNPIYDPETDNLVEPKLLLPNDCVDAIEKIVENYNLFSINALSWSKMTMDFDLFVEQFDDVVNS</sequence>
<keyword evidence="5" id="KW-1185">Reference proteome</keyword>
<dbReference type="EC" id="2.4.-.-" evidence="4"/>
<dbReference type="Proteomes" id="UP001332939">
    <property type="component" value="Unassembled WGS sequence"/>
</dbReference>
<dbReference type="Pfam" id="PF00534">
    <property type="entry name" value="Glycos_transf_1"/>
    <property type="match status" value="1"/>
</dbReference>
<feature type="domain" description="Glycosyl transferase family 1" evidence="3">
    <location>
        <begin position="169"/>
        <end position="301"/>
    </location>
</feature>
<dbReference type="EMBL" id="JAMZOO010000008">
    <property type="protein sequence ID" value="MEB6858744.1"/>
    <property type="molecule type" value="Genomic_DNA"/>
</dbReference>
<dbReference type="PANTHER" id="PTHR12526:SF510">
    <property type="entry name" value="D-INOSITOL 3-PHOSPHATE GLYCOSYLTRANSFERASE"/>
    <property type="match status" value="1"/>
</dbReference>
<evidence type="ECO:0000313" key="5">
    <source>
        <dbReference type="Proteomes" id="UP001332939"/>
    </source>
</evidence>
<evidence type="ECO:0000256" key="1">
    <source>
        <dbReference type="ARBA" id="ARBA00022676"/>
    </source>
</evidence>
<dbReference type="PANTHER" id="PTHR12526">
    <property type="entry name" value="GLYCOSYLTRANSFERASE"/>
    <property type="match status" value="1"/>
</dbReference>